<dbReference type="PANTHER" id="PTHR35333:SF3">
    <property type="entry name" value="BETA-LACTAMASE-TYPE TRANSPEPTIDASE FOLD CONTAINING PROTEIN"/>
    <property type="match status" value="1"/>
</dbReference>
<feature type="domain" description="Beta-lactamase class A catalytic" evidence="1">
    <location>
        <begin position="110"/>
        <end position="247"/>
    </location>
</feature>
<evidence type="ECO:0000313" key="3">
    <source>
        <dbReference type="Proteomes" id="UP000030643"/>
    </source>
</evidence>
<dbReference type="Proteomes" id="UP000030643">
    <property type="component" value="Unassembled WGS sequence"/>
</dbReference>
<dbReference type="STRING" id="1329250.WOSG25_010250"/>
<dbReference type="InterPro" id="IPR045155">
    <property type="entry name" value="Beta-lactam_cat"/>
</dbReference>
<dbReference type="PANTHER" id="PTHR35333">
    <property type="entry name" value="BETA-LACTAMASE"/>
    <property type="match status" value="1"/>
</dbReference>
<gene>
    <name evidence="2" type="ORF">WOSG25_010250</name>
</gene>
<proteinExistence type="predicted"/>
<dbReference type="InterPro" id="IPR000871">
    <property type="entry name" value="Beta-lactam_class-A"/>
</dbReference>
<name>A0A069CRX1_WEIOS</name>
<accession>A0A069CRX1</accession>
<evidence type="ECO:0000259" key="1">
    <source>
        <dbReference type="Pfam" id="PF13354"/>
    </source>
</evidence>
<dbReference type="Gene3D" id="3.40.710.10">
    <property type="entry name" value="DD-peptidase/beta-lactamase superfamily"/>
    <property type="match status" value="1"/>
</dbReference>
<evidence type="ECO:0000313" key="2">
    <source>
        <dbReference type="EMBL" id="GAK29938.1"/>
    </source>
</evidence>
<dbReference type="eggNOG" id="COG2367">
    <property type="taxonomic scope" value="Bacteria"/>
</dbReference>
<reference evidence="3" key="1">
    <citation type="journal article" date="2014" name="Genome Announc.">
        <title>Draft genome sequence of Weissella oryzae SG25T, isolated from fermented rice grains.</title>
        <authorList>
            <person name="Tanizawa Y."/>
            <person name="Fujisawa T."/>
            <person name="Mochizuki T."/>
            <person name="Kaminuma E."/>
            <person name="Suzuki Y."/>
            <person name="Nakamura Y."/>
            <person name="Tohno M."/>
        </authorList>
    </citation>
    <scope>NUCLEOTIDE SEQUENCE [LARGE SCALE GENOMIC DNA]</scope>
    <source>
        <strain evidence="3">DSM 25784 / JCM 18191 / LMG 30913 / SG25</strain>
    </source>
</reference>
<dbReference type="InterPro" id="IPR012338">
    <property type="entry name" value="Beta-lactam/transpept-like"/>
</dbReference>
<sequence length="276" mass="30582">MLAIIFAVVTLHSVNQVVKNDTLSKLDVIGANVETSNLDKVWQQTLKKQDAAPDVSIAVYDHRTNGLFTYHVGKEDNYYMASTVKVSVLANLLYQENNNNEQLTDDQDALATNMIENSDNDSTSDLVDEEGLSSLDDFWSTMGMNDTHTHDDAWGLTQTTAADQVKLLNEIFYNGDVLPSTSRNYIKKLMGNVNDSQNWGISSGLSGNASYELKNGWLQYGDDGQWIVNSIGHVKDGETDYTIAVYTYGSDSEDAGISEIDHLGAATYKYLTEHHD</sequence>
<dbReference type="AlphaFoldDB" id="A0A069CRX1"/>
<dbReference type="GO" id="GO:0030655">
    <property type="term" value="P:beta-lactam antibiotic catabolic process"/>
    <property type="evidence" value="ECO:0007669"/>
    <property type="project" value="InterPro"/>
</dbReference>
<dbReference type="SUPFAM" id="SSF56601">
    <property type="entry name" value="beta-lactamase/transpeptidase-like"/>
    <property type="match status" value="1"/>
</dbReference>
<dbReference type="GO" id="GO:0008800">
    <property type="term" value="F:beta-lactamase activity"/>
    <property type="evidence" value="ECO:0007669"/>
    <property type="project" value="InterPro"/>
</dbReference>
<dbReference type="Pfam" id="PF13354">
    <property type="entry name" value="Beta-lactamase2"/>
    <property type="match status" value="1"/>
</dbReference>
<protein>
    <recommendedName>
        <fullName evidence="1">Beta-lactamase class A catalytic domain-containing protein</fullName>
    </recommendedName>
</protein>
<keyword evidence="3" id="KW-1185">Reference proteome</keyword>
<organism evidence="2 3">
    <name type="scientific">Weissella oryzae (strain DSM 25784 / JCM 18191 / LMG 30913 / SG25)</name>
    <dbReference type="NCBI Taxonomy" id="1329250"/>
    <lineage>
        <taxon>Bacteria</taxon>
        <taxon>Bacillati</taxon>
        <taxon>Bacillota</taxon>
        <taxon>Bacilli</taxon>
        <taxon>Lactobacillales</taxon>
        <taxon>Lactobacillaceae</taxon>
        <taxon>Weissella</taxon>
    </lineage>
</organism>
<dbReference type="GO" id="GO:0046677">
    <property type="term" value="P:response to antibiotic"/>
    <property type="evidence" value="ECO:0007669"/>
    <property type="project" value="InterPro"/>
</dbReference>
<dbReference type="EMBL" id="DF820484">
    <property type="protein sequence ID" value="GAK29938.1"/>
    <property type="molecule type" value="Genomic_DNA"/>
</dbReference>